<evidence type="ECO:0000313" key="2">
    <source>
        <dbReference type="Proteomes" id="UP001346869"/>
    </source>
</evidence>
<dbReference type="GO" id="GO:0034599">
    <property type="term" value="P:cellular response to oxidative stress"/>
    <property type="evidence" value="ECO:0007669"/>
    <property type="project" value="TreeGrafter"/>
</dbReference>
<reference evidence="1 2" key="2">
    <citation type="journal article" date="2023" name="Mol. Biol. Evol.">
        <title>Genomics of Secondarily Temperate Adaptation in the Only Non-Antarctic Icefish.</title>
        <authorList>
            <person name="Rivera-Colon A.G."/>
            <person name="Rayamajhi N."/>
            <person name="Minhas B.F."/>
            <person name="Madrigal G."/>
            <person name="Bilyk K.T."/>
            <person name="Yoon V."/>
            <person name="Hune M."/>
            <person name="Gregory S."/>
            <person name="Cheng C.H.C."/>
            <person name="Catchen J.M."/>
        </authorList>
    </citation>
    <scope>NUCLEOTIDE SEQUENCE [LARGE SCALE GENOMIC DNA]</scope>
    <source>
        <strain evidence="1">JMC-PN-2008</strain>
    </source>
</reference>
<comment type="caution">
    <text evidence="1">The sequence shown here is derived from an EMBL/GenBank/DDBJ whole genome shotgun (WGS) entry which is preliminary data.</text>
</comment>
<dbReference type="GO" id="GO:0043240">
    <property type="term" value="C:Fanconi anaemia nuclear complex"/>
    <property type="evidence" value="ECO:0007669"/>
    <property type="project" value="InterPro"/>
</dbReference>
<dbReference type="Pfam" id="PF02106">
    <property type="entry name" value="Fanconi_C"/>
    <property type="match status" value="1"/>
</dbReference>
<dbReference type="PANTHER" id="PTHR16798:SF0">
    <property type="entry name" value="FANCONI ANEMIA GROUP C PROTEIN"/>
    <property type="match status" value="1"/>
</dbReference>
<dbReference type="AlphaFoldDB" id="A0AAN7Y4B8"/>
<dbReference type="GO" id="GO:0036297">
    <property type="term" value="P:interstrand cross-link repair"/>
    <property type="evidence" value="ECO:0007669"/>
    <property type="project" value="InterPro"/>
</dbReference>
<reference evidence="1 2" key="1">
    <citation type="journal article" date="2023" name="Genes (Basel)">
        <title>Chromosome-Level Genome Assembly and Circadian Gene Repertoire of the Patagonia Blennie Eleginops maclovinus-The Closest Ancestral Proxy of Antarctic Cryonotothenioids.</title>
        <authorList>
            <person name="Cheng C.C."/>
            <person name="Rivera-Colon A.G."/>
            <person name="Minhas B.F."/>
            <person name="Wilson L."/>
            <person name="Rayamajhi N."/>
            <person name="Vargas-Chacoff L."/>
            <person name="Catchen J.M."/>
        </authorList>
    </citation>
    <scope>NUCLEOTIDE SEQUENCE [LARGE SCALE GENOMIC DNA]</scope>
    <source>
        <strain evidence="1">JMC-PN-2008</strain>
    </source>
</reference>
<dbReference type="GO" id="GO:0006289">
    <property type="term" value="P:nucleotide-excision repair"/>
    <property type="evidence" value="ECO:0007669"/>
    <property type="project" value="TreeGrafter"/>
</dbReference>
<evidence type="ECO:0000313" key="1">
    <source>
        <dbReference type="EMBL" id="KAK5871052.1"/>
    </source>
</evidence>
<name>A0AAN7Y4B8_ELEMC</name>
<gene>
    <name evidence="1" type="ORF">PBY51_003954</name>
</gene>
<accession>A0AAN7Y4B8</accession>
<dbReference type="Proteomes" id="UP001346869">
    <property type="component" value="Unassembled WGS sequence"/>
</dbReference>
<proteinExistence type="predicted"/>
<sequence>MAQLQQQIQPHQAAKPLLDVPELQFWHDKAVAWGQADRPDTLKDTCLHMSRLKDYLQQLLTHINNMSSTSETMKRLPLLGQFLGRLCWNPCVTADAPGRWLLFQCLWGLYSEHPGNAVETKANQWIRKVLCQLATEEDDAAAQALMKRMGVPPKEYHLKVLIKMVAMLQENIGKSCSSLFDINHRCSCDNILAASEACVPLVTFPEAAPLISALLQQPATCVRAALSQDFLDALSSAYSSKCLLLEEQEVVSLWYHSLSSLEEAVLSLLECVFTNTGSTPQELKWQLAHSLLPKACAQHCSIFLVVNDIFRSLLKQAEENESVKYLIQTFSSSFFREWGLLQHKTSGSLKALFPQSPQSLLIPLWTWPSEMPQEAWRHHLNWLSCSLQRLTEDEEEGDSDGSTRGHLRVFEAWYLLIQCAHWVQVAVQLLATLQPEDCGPLLWLLTFYHHPTKRGHHRTSQLVHAKEAWDHLRSLFSFLAHPFPVDRVQSLITLLSLKPQQTSPSPFLILKLLLNFCVFSQQSLNGSSEILQTVVNRSGLVNEAVRVLSSLELRLIEDSCLSSDTNRVHLRIKAFQNTLTHMCATLNPATNQTHPQTLITEPRSSEFILDAGFSQGTFAE</sequence>
<organism evidence="1 2">
    <name type="scientific">Eleginops maclovinus</name>
    <name type="common">Patagonian blennie</name>
    <name type="synonym">Eleginus maclovinus</name>
    <dbReference type="NCBI Taxonomy" id="56733"/>
    <lineage>
        <taxon>Eukaryota</taxon>
        <taxon>Metazoa</taxon>
        <taxon>Chordata</taxon>
        <taxon>Craniata</taxon>
        <taxon>Vertebrata</taxon>
        <taxon>Euteleostomi</taxon>
        <taxon>Actinopterygii</taxon>
        <taxon>Neopterygii</taxon>
        <taxon>Teleostei</taxon>
        <taxon>Neoteleostei</taxon>
        <taxon>Acanthomorphata</taxon>
        <taxon>Eupercaria</taxon>
        <taxon>Perciformes</taxon>
        <taxon>Notothenioidei</taxon>
        <taxon>Eleginopidae</taxon>
        <taxon>Eleginops</taxon>
    </lineage>
</organism>
<dbReference type="InterPro" id="IPR000686">
    <property type="entry name" value="FANCC"/>
</dbReference>
<dbReference type="PRINTS" id="PR00494">
    <property type="entry name" value="FANCONICGENE"/>
</dbReference>
<dbReference type="EMBL" id="JAUZQC010000005">
    <property type="protein sequence ID" value="KAK5871052.1"/>
    <property type="molecule type" value="Genomic_DNA"/>
</dbReference>
<evidence type="ECO:0008006" key="3">
    <source>
        <dbReference type="Google" id="ProtNLM"/>
    </source>
</evidence>
<dbReference type="PANTHER" id="PTHR16798">
    <property type="entry name" value="FANCONI ANEMIA GROUP C PROTEIN FANCC"/>
    <property type="match status" value="1"/>
</dbReference>
<protein>
    <recommendedName>
        <fullName evidence="3">Fanconi anemia complementation group C</fullName>
    </recommendedName>
</protein>
<keyword evidence="2" id="KW-1185">Reference proteome</keyword>